<evidence type="ECO:0000259" key="4">
    <source>
        <dbReference type="PROSITE" id="PS51770"/>
    </source>
</evidence>
<dbReference type="PANTHER" id="PTHR11049">
    <property type="entry name" value="ACYL COENZYME A THIOESTER HYDROLASE"/>
    <property type="match status" value="1"/>
</dbReference>
<evidence type="ECO:0000256" key="1">
    <source>
        <dbReference type="ARBA" id="ARBA00010458"/>
    </source>
</evidence>
<dbReference type="KEGG" id="pprc:PFLCHA0_c57520"/>
<accession>A0A2C9EUZ1</accession>
<evidence type="ECO:0000313" key="6">
    <source>
        <dbReference type="Proteomes" id="UP000013940"/>
    </source>
</evidence>
<feature type="domain" description="HotDog ACOT-type" evidence="4">
    <location>
        <begin position="33"/>
        <end position="143"/>
    </location>
</feature>
<evidence type="ECO:0000313" key="5">
    <source>
        <dbReference type="EMBL" id="AGL87480.1"/>
    </source>
</evidence>
<dbReference type="Proteomes" id="UP000013940">
    <property type="component" value="Chromosome"/>
</dbReference>
<keyword evidence="2 3" id="KW-0378">Hydrolase</keyword>
<dbReference type="GO" id="GO:0009062">
    <property type="term" value="P:fatty acid catabolic process"/>
    <property type="evidence" value="ECO:0007669"/>
    <property type="project" value="TreeGrafter"/>
</dbReference>
<dbReference type="PROSITE" id="PS51770">
    <property type="entry name" value="HOTDOG_ACOT"/>
    <property type="match status" value="1"/>
</dbReference>
<dbReference type="Gene3D" id="3.10.129.10">
    <property type="entry name" value="Hotdog Thioesterase"/>
    <property type="match status" value="1"/>
</dbReference>
<dbReference type="eggNOG" id="COG1607">
    <property type="taxonomic scope" value="Bacteria"/>
</dbReference>
<reference evidence="6" key="1">
    <citation type="journal article" date="2014" name="Genome Announc.">
        <title>Full-genome sequence of the plant growth-promoting bacterium Pseudomonas protegens CHA0.</title>
        <authorList>
            <person name="Jousset A."/>
            <person name="Schuldes J."/>
            <person name="Keel C."/>
            <person name="Maurhofer M."/>
            <person name="Daniel R."/>
            <person name="Scheu S."/>
            <person name="Thuermer A."/>
        </authorList>
    </citation>
    <scope>NUCLEOTIDE SEQUENCE [LARGE SCALE GENOMIC DNA]</scope>
    <source>
        <strain evidence="6">DSM 19095 / LMG 27888 / CFBP 6595 / CHA0</strain>
    </source>
</reference>
<name>A0A2C9EUZ1_PSEPH</name>
<dbReference type="InterPro" id="IPR033120">
    <property type="entry name" value="HOTDOG_ACOT"/>
</dbReference>
<organism evidence="5 6">
    <name type="scientific">Pseudomonas protegens (strain DSM 19095 / LMG 27888 / CFBP 6595 / CHA0)</name>
    <dbReference type="NCBI Taxonomy" id="1124983"/>
    <lineage>
        <taxon>Bacteria</taxon>
        <taxon>Pseudomonadati</taxon>
        <taxon>Pseudomonadota</taxon>
        <taxon>Gammaproteobacteria</taxon>
        <taxon>Pseudomonadales</taxon>
        <taxon>Pseudomonadaceae</taxon>
        <taxon>Pseudomonas</taxon>
    </lineage>
</organism>
<dbReference type="SUPFAM" id="SSF54637">
    <property type="entry name" value="Thioesterase/thiol ester dehydrase-isomerase"/>
    <property type="match status" value="1"/>
</dbReference>
<gene>
    <name evidence="5" type="ORF">PFLCHA0_c57520</name>
</gene>
<dbReference type="HOGENOM" id="CLU_050164_1_0_6"/>
<proteinExistence type="inferred from homology"/>
<dbReference type="InterPro" id="IPR006683">
    <property type="entry name" value="Thioestr_dom"/>
</dbReference>
<dbReference type="GO" id="GO:0006637">
    <property type="term" value="P:acyl-CoA metabolic process"/>
    <property type="evidence" value="ECO:0007669"/>
    <property type="project" value="TreeGrafter"/>
</dbReference>
<dbReference type="FunFam" id="3.10.129.10:FF:000040">
    <property type="entry name" value="Acyl-CoA thioesterase"/>
    <property type="match status" value="1"/>
</dbReference>
<dbReference type="Pfam" id="PF03061">
    <property type="entry name" value="4HBT"/>
    <property type="match status" value="1"/>
</dbReference>
<protein>
    <submittedName>
        <fullName evidence="5">Thioesterase family protein domain protein</fullName>
    </submittedName>
</protein>
<dbReference type="InterPro" id="IPR040170">
    <property type="entry name" value="Cytosol_ACT"/>
</dbReference>
<dbReference type="PANTHER" id="PTHR11049:SF31">
    <property type="entry name" value="HOTDOG ACOT-TYPE DOMAIN-CONTAINING PROTEIN"/>
    <property type="match status" value="1"/>
</dbReference>
<dbReference type="EMBL" id="CP003190">
    <property type="protein sequence ID" value="AGL87480.1"/>
    <property type="molecule type" value="Genomic_DNA"/>
</dbReference>
<dbReference type="CDD" id="cd03442">
    <property type="entry name" value="BFIT_BACH"/>
    <property type="match status" value="1"/>
</dbReference>
<evidence type="ECO:0000256" key="3">
    <source>
        <dbReference type="PROSITE-ProRule" id="PRU01106"/>
    </source>
</evidence>
<sequence>MKIVNRDHSRCCIEHDCPVCHYAGHQLAGRSGVHMNFHTRKWVKPEDLNPNGTLFGGSLLRWIDEEAAIYAIVQLGNQRVVTKYISEINFVSASRQGDIIELGITATEFGRTSITLTCEVRNKITRKSILTVEKMVFVNLGEDGLPAPHGRTEIKYVKDQFKDDACDA</sequence>
<dbReference type="GO" id="GO:0052816">
    <property type="term" value="F:long-chain fatty acyl-CoA hydrolase activity"/>
    <property type="evidence" value="ECO:0007669"/>
    <property type="project" value="TreeGrafter"/>
</dbReference>
<dbReference type="InterPro" id="IPR029069">
    <property type="entry name" value="HotDog_dom_sf"/>
</dbReference>
<dbReference type="GO" id="GO:0005829">
    <property type="term" value="C:cytosol"/>
    <property type="evidence" value="ECO:0007669"/>
    <property type="project" value="TreeGrafter"/>
</dbReference>
<comment type="similarity">
    <text evidence="1">Belongs to the acyl coenzyme A hydrolase family.</text>
</comment>
<evidence type="ECO:0000256" key="2">
    <source>
        <dbReference type="ARBA" id="ARBA00022801"/>
    </source>
</evidence>
<dbReference type="AlphaFoldDB" id="A0A2C9EUZ1"/>